<keyword evidence="3" id="KW-1185">Reference proteome</keyword>
<dbReference type="Proteomes" id="UP001589619">
    <property type="component" value="Unassembled WGS sequence"/>
</dbReference>
<dbReference type="PANTHER" id="PTHR31268:SF32">
    <property type="entry name" value="GALACTINOL--SUCROSE GALACTOSYLTRANSFERASE 2-RELATED"/>
    <property type="match status" value="1"/>
</dbReference>
<evidence type="ECO:0000313" key="3">
    <source>
        <dbReference type="Proteomes" id="UP001589619"/>
    </source>
</evidence>
<dbReference type="Pfam" id="PF05691">
    <property type="entry name" value="Raffinose_syn"/>
    <property type="match status" value="2"/>
</dbReference>
<accession>A0ABV5VX58</accession>
<dbReference type="InterPro" id="IPR017853">
    <property type="entry name" value="GH"/>
</dbReference>
<name>A0ABV5VX58_9BACL</name>
<protein>
    <submittedName>
        <fullName evidence="2">Sip1-related alpha-galactosidase</fullName>
    </submittedName>
</protein>
<dbReference type="Gene3D" id="3.20.20.70">
    <property type="entry name" value="Aldolase class I"/>
    <property type="match status" value="1"/>
</dbReference>
<evidence type="ECO:0000256" key="1">
    <source>
        <dbReference type="ARBA" id="ARBA00023277"/>
    </source>
</evidence>
<dbReference type="InterPro" id="IPR013785">
    <property type="entry name" value="Aldolase_TIM"/>
</dbReference>
<sequence length="671" mass="73715">MGSNASDTKTRRLTFSAEQGSAGFMTQPAETWTPDNRGVILTYEVEVPPFAAASYFAPYQKYDPIPGHTQSWPDGCNRIQPLAITNFADLAVGGHFLLLQLHNGRYLAVLAAVGKRTFAWFAGEDGKLLLAVGTLGTTKVEGIEIPLCAWAEDQDPYGACRRVWETAAADNRLNGSTRLREEKSYPEPFRYLGWCTWEEYKFDIDGTMLQQAFDRIEASGLPIRYVLVDDGHLHADARRRLISFRPDADKFPEGWEGLLARRSKDGIRWMGLWLNFNGYWGGISPDNELGELNRHLEPVASGALQPKNAFADSLAFYEAMIGSVREAGFDFIKVDNQAKNVEMNSGMDNGTERAAHNAQALETASARHMKGLINCMAHNAVCAFNTRLSAVTRCSEDYAVGDLGRARRHLHNSYGNMPWLGQTVWGDHDMFHSGDKDSGQMMAISKAMSGGPVYLSDNPASFDAANVLPLCYGNGELLRPLAPAAPIRECLFDNPLEGASPYVVSAPLAGGAVAIVAYNLSEPEVPLKGSIRPAHYADAGNLLSDRGEWTVPGEGLVLFDWLAQRAVRLEAPFAFDLPGYGNRLFQLTPIREGWSAIGRTDKFLSAAAVETISATERELIVRLRESGPFAIWSGAGRPETEAAEAIEIGDGFWRFDLPAGQTDLAVRIRRQ</sequence>
<proteinExistence type="predicted"/>
<reference evidence="2 3" key="1">
    <citation type="submission" date="2024-09" db="EMBL/GenBank/DDBJ databases">
        <authorList>
            <person name="Sun Q."/>
            <person name="Mori K."/>
        </authorList>
    </citation>
    <scope>NUCLEOTIDE SEQUENCE [LARGE SCALE GENOMIC DNA]</scope>
    <source>
        <strain evidence="2 3">JCM 12520</strain>
    </source>
</reference>
<dbReference type="SUPFAM" id="SSF51445">
    <property type="entry name" value="(Trans)glycosidases"/>
    <property type="match status" value="1"/>
</dbReference>
<dbReference type="RefSeq" id="WP_344902961.1">
    <property type="nucleotide sequence ID" value="NZ_BAAAYO010000001.1"/>
</dbReference>
<dbReference type="InterPro" id="IPR008811">
    <property type="entry name" value="Glycosyl_hydrolases_36"/>
</dbReference>
<dbReference type="PANTHER" id="PTHR31268">
    <property type="match status" value="1"/>
</dbReference>
<keyword evidence="1" id="KW-0119">Carbohydrate metabolism</keyword>
<dbReference type="EMBL" id="JBHMAG010000012">
    <property type="protein sequence ID" value="MFB9752892.1"/>
    <property type="molecule type" value="Genomic_DNA"/>
</dbReference>
<organism evidence="2 3">
    <name type="scientific">Paenibacillus hodogayensis</name>
    <dbReference type="NCBI Taxonomy" id="279208"/>
    <lineage>
        <taxon>Bacteria</taxon>
        <taxon>Bacillati</taxon>
        <taxon>Bacillota</taxon>
        <taxon>Bacilli</taxon>
        <taxon>Bacillales</taxon>
        <taxon>Paenibacillaceae</taxon>
        <taxon>Paenibacillus</taxon>
    </lineage>
</organism>
<comment type="caution">
    <text evidence="2">The sequence shown here is derived from an EMBL/GenBank/DDBJ whole genome shotgun (WGS) entry which is preliminary data.</text>
</comment>
<evidence type="ECO:0000313" key="2">
    <source>
        <dbReference type="EMBL" id="MFB9752892.1"/>
    </source>
</evidence>
<gene>
    <name evidence="2" type="ORF">ACFFNY_15110</name>
</gene>